<sequence>MIDVGSGGAVAVDPSELRTLAAQLDGDAARLGDLAREIGGVAHLLGDVLAAVEGLHACASTVAADAASAGDIARAMRFAADTYEMVELQARALMEQQDADARGPLAELLRMRQEQLEQRSPGAGEEAERLLSAWRAEHGGEFLRQIDRGPGWLLGMFGLSAPLMFAPVPFIIQGLRRARTGRIPDGTSLRGRAPEPVMRPGARGEPGRAPLSFGDLASRVPDGDDATIRVERYTLADGRREFAVYVAGTQGESGTVLDWDSNVRLYSGERSQAYAAVERALEEAGAQPGDVLHAAGFSQGGMIAGWLAAEGRYDVQTLVTLGAPMELDTRSDTVVVTVRHDDDPFPLLVGGGAPHAPGSDRSVLIERTLDPASTPFDVAIPAHRLETYIETMRSFDASGDPRVAALGERLAHLQEAPTVEVFDFRPEKSPERSAREGGGAF</sequence>
<evidence type="ECO:0000313" key="2">
    <source>
        <dbReference type="EMBL" id="GLJ60918.1"/>
    </source>
</evidence>
<dbReference type="InterPro" id="IPR029058">
    <property type="entry name" value="AB_hydrolase_fold"/>
</dbReference>
<proteinExistence type="predicted"/>
<protein>
    <recommendedName>
        <fullName evidence="4">Alpha/beta hydrolase family protein</fullName>
    </recommendedName>
</protein>
<gene>
    <name evidence="2" type="ORF">GCM10017576_10470</name>
</gene>
<evidence type="ECO:0008006" key="4">
    <source>
        <dbReference type="Google" id="ProtNLM"/>
    </source>
</evidence>
<reference evidence="2" key="1">
    <citation type="journal article" date="2014" name="Int. J. Syst. Evol. Microbiol.">
        <title>Complete genome sequence of Corynebacterium casei LMG S-19264T (=DSM 44701T), isolated from a smear-ripened cheese.</title>
        <authorList>
            <consortium name="US DOE Joint Genome Institute (JGI-PGF)"/>
            <person name="Walter F."/>
            <person name="Albersmeier A."/>
            <person name="Kalinowski J."/>
            <person name="Ruckert C."/>
        </authorList>
    </citation>
    <scope>NUCLEOTIDE SEQUENCE</scope>
    <source>
        <strain evidence="2">VKM Ac-1020</strain>
    </source>
</reference>
<dbReference type="AlphaFoldDB" id="A0A9W6H283"/>
<feature type="region of interest" description="Disordered" evidence="1">
    <location>
        <begin position="182"/>
        <end position="209"/>
    </location>
</feature>
<dbReference type="Proteomes" id="UP001142462">
    <property type="component" value="Unassembled WGS sequence"/>
</dbReference>
<evidence type="ECO:0000256" key="1">
    <source>
        <dbReference type="SAM" id="MobiDB-lite"/>
    </source>
</evidence>
<name>A0A9W6H283_9MICO</name>
<dbReference type="SUPFAM" id="SSF53474">
    <property type="entry name" value="alpha/beta-Hydrolases"/>
    <property type="match status" value="1"/>
</dbReference>
<comment type="caution">
    <text evidence="2">The sequence shown here is derived from an EMBL/GenBank/DDBJ whole genome shotgun (WGS) entry which is preliminary data.</text>
</comment>
<evidence type="ECO:0000313" key="3">
    <source>
        <dbReference type="Proteomes" id="UP001142462"/>
    </source>
</evidence>
<accession>A0A9W6H283</accession>
<organism evidence="2 3">
    <name type="scientific">Microbacterium barkeri</name>
    <dbReference type="NCBI Taxonomy" id="33917"/>
    <lineage>
        <taxon>Bacteria</taxon>
        <taxon>Bacillati</taxon>
        <taxon>Actinomycetota</taxon>
        <taxon>Actinomycetes</taxon>
        <taxon>Micrococcales</taxon>
        <taxon>Microbacteriaceae</taxon>
        <taxon>Microbacterium</taxon>
    </lineage>
</organism>
<dbReference type="RefSeq" id="WP_271172629.1">
    <property type="nucleotide sequence ID" value="NZ_BSEJ01000003.1"/>
</dbReference>
<reference evidence="2" key="2">
    <citation type="submission" date="2023-01" db="EMBL/GenBank/DDBJ databases">
        <authorList>
            <person name="Sun Q."/>
            <person name="Evtushenko L."/>
        </authorList>
    </citation>
    <scope>NUCLEOTIDE SEQUENCE</scope>
    <source>
        <strain evidence="2">VKM Ac-1020</strain>
    </source>
</reference>
<keyword evidence="3" id="KW-1185">Reference proteome</keyword>
<dbReference type="EMBL" id="BSEJ01000003">
    <property type="protein sequence ID" value="GLJ60918.1"/>
    <property type="molecule type" value="Genomic_DNA"/>
</dbReference>
<dbReference type="Gene3D" id="3.40.50.1820">
    <property type="entry name" value="alpha/beta hydrolase"/>
    <property type="match status" value="1"/>
</dbReference>